<gene>
    <name evidence="2" type="ORF">CUD01_19870</name>
</gene>
<name>A0A4Y3KBZ2_CELUD</name>
<organism evidence="2 3">
    <name type="scientific">Cellulomonas uda</name>
    <dbReference type="NCBI Taxonomy" id="1714"/>
    <lineage>
        <taxon>Bacteria</taxon>
        <taxon>Bacillati</taxon>
        <taxon>Actinomycetota</taxon>
        <taxon>Actinomycetes</taxon>
        <taxon>Micrococcales</taxon>
        <taxon>Cellulomonadaceae</taxon>
        <taxon>Cellulomonas</taxon>
    </lineage>
</organism>
<sequence length="359" mass="36875">MVALLVVLALAVLSVAGAQAAGLSLMSPVRPTAKQLARCAPGPVTVSPTGTSSAGQFTQVAVSGLAGGCTIGAVRVASGSTGAWTQAFVSSSSSAITGGAFTATGPAFTPPVTGSGRAWVTVNGWPVPATWAYTPPAGPVSPGNGNTVMPNIEWTLVTNNPVQVCFTATVSTTSTTPVPWQLKMDLAQAPFNGTTSQFTLLNAPGGADIAWKLGITYDHTAMTALIAGKPDVDAPVTTITSATTLRFQVCNYNLPPGVQTPSAYTVTYSNSPAWTATRACVTATVTGNGTSRFFFGWTAEIDMSAARAAVGGSGWSELTDNFWQLTRTDLGGNKFRFTSNTAANISGTQTYVFTYCATR</sequence>
<dbReference type="Proteomes" id="UP000315842">
    <property type="component" value="Unassembled WGS sequence"/>
</dbReference>
<evidence type="ECO:0000313" key="3">
    <source>
        <dbReference type="Proteomes" id="UP000315842"/>
    </source>
</evidence>
<dbReference type="AlphaFoldDB" id="A0A4Y3KBZ2"/>
<proteinExistence type="predicted"/>
<evidence type="ECO:0000313" key="2">
    <source>
        <dbReference type="EMBL" id="GEA81543.1"/>
    </source>
</evidence>
<keyword evidence="3" id="KW-1185">Reference proteome</keyword>
<comment type="caution">
    <text evidence="2">The sequence shown here is derived from an EMBL/GenBank/DDBJ whole genome shotgun (WGS) entry which is preliminary data.</text>
</comment>
<reference evidence="2 3" key="1">
    <citation type="submission" date="2019-06" db="EMBL/GenBank/DDBJ databases">
        <title>Whole genome shotgun sequence of Cellulomonas uda NBRC 3747.</title>
        <authorList>
            <person name="Hosoyama A."/>
            <person name="Uohara A."/>
            <person name="Ohji S."/>
            <person name="Ichikawa N."/>
        </authorList>
    </citation>
    <scope>NUCLEOTIDE SEQUENCE [LARGE SCALE GENOMIC DNA]</scope>
    <source>
        <strain evidence="2 3">NBRC 3747</strain>
    </source>
</reference>
<dbReference type="EMBL" id="BJLP01000031">
    <property type="protein sequence ID" value="GEA81543.1"/>
    <property type="molecule type" value="Genomic_DNA"/>
</dbReference>
<accession>A0A4Y3KBZ2</accession>
<protein>
    <submittedName>
        <fullName evidence="2">Uncharacterized protein</fullName>
    </submittedName>
</protein>
<feature type="chain" id="PRO_5021318475" evidence="1">
    <location>
        <begin position="21"/>
        <end position="359"/>
    </location>
</feature>
<evidence type="ECO:0000256" key="1">
    <source>
        <dbReference type="SAM" id="SignalP"/>
    </source>
</evidence>
<feature type="signal peptide" evidence="1">
    <location>
        <begin position="1"/>
        <end position="20"/>
    </location>
</feature>
<keyword evidence="1" id="KW-0732">Signal</keyword>